<gene>
    <name evidence="4" type="ORF">A3Q56_08169</name>
</gene>
<evidence type="ECO:0000313" key="4">
    <source>
        <dbReference type="EMBL" id="OAF64126.1"/>
    </source>
</evidence>
<dbReference type="PANTHER" id="PTHR10196:SF69">
    <property type="entry name" value="GLYCEROL KINASE"/>
    <property type="match status" value="1"/>
</dbReference>
<evidence type="ECO:0000256" key="2">
    <source>
        <dbReference type="ARBA" id="ARBA00022679"/>
    </source>
</evidence>
<keyword evidence="5" id="KW-1185">Reference proteome</keyword>
<proteinExistence type="inferred from homology"/>
<dbReference type="OrthoDB" id="5422795at2759"/>
<dbReference type="GO" id="GO:0005829">
    <property type="term" value="C:cytosol"/>
    <property type="evidence" value="ECO:0007669"/>
    <property type="project" value="TreeGrafter"/>
</dbReference>
<evidence type="ECO:0000313" key="5">
    <source>
        <dbReference type="Proteomes" id="UP000078046"/>
    </source>
</evidence>
<organism evidence="4 5">
    <name type="scientific">Intoshia linei</name>
    <dbReference type="NCBI Taxonomy" id="1819745"/>
    <lineage>
        <taxon>Eukaryota</taxon>
        <taxon>Metazoa</taxon>
        <taxon>Spiralia</taxon>
        <taxon>Lophotrochozoa</taxon>
        <taxon>Mesozoa</taxon>
        <taxon>Orthonectida</taxon>
        <taxon>Rhopaluridae</taxon>
        <taxon>Intoshia</taxon>
    </lineage>
</organism>
<protein>
    <submittedName>
        <fullName evidence="4">Uncharacterized protein</fullName>
    </submittedName>
</protein>
<name>A0A177AQ39_9BILA</name>
<evidence type="ECO:0000256" key="3">
    <source>
        <dbReference type="ARBA" id="ARBA00022777"/>
    </source>
</evidence>
<dbReference type="EMBL" id="LWCA01002106">
    <property type="protein sequence ID" value="OAF64126.1"/>
    <property type="molecule type" value="Genomic_DNA"/>
</dbReference>
<dbReference type="GO" id="GO:0004370">
    <property type="term" value="F:glycerol kinase activity"/>
    <property type="evidence" value="ECO:0007669"/>
    <property type="project" value="TreeGrafter"/>
</dbReference>
<dbReference type="Gene3D" id="3.30.420.40">
    <property type="match status" value="1"/>
</dbReference>
<feature type="non-terminal residue" evidence="4">
    <location>
        <position position="1"/>
    </location>
</feature>
<accession>A0A177AQ39</accession>
<dbReference type="GO" id="GO:0006071">
    <property type="term" value="P:glycerol metabolic process"/>
    <property type="evidence" value="ECO:0007669"/>
    <property type="project" value="TreeGrafter"/>
</dbReference>
<comment type="similarity">
    <text evidence="1">Belongs to the FGGY kinase family.</text>
</comment>
<evidence type="ECO:0000256" key="1">
    <source>
        <dbReference type="ARBA" id="ARBA00009156"/>
    </source>
</evidence>
<feature type="non-terminal residue" evidence="4">
    <location>
        <position position="87"/>
    </location>
</feature>
<reference evidence="4 5" key="1">
    <citation type="submission" date="2016-04" db="EMBL/GenBank/DDBJ databases">
        <title>The genome of Intoshia linei affirms orthonectids as highly simplified spiralians.</title>
        <authorList>
            <person name="Mikhailov K.V."/>
            <person name="Slusarev G.S."/>
            <person name="Nikitin M.A."/>
            <person name="Logacheva M.D."/>
            <person name="Penin A."/>
            <person name="Aleoshin V."/>
            <person name="Panchin Y.V."/>
        </authorList>
    </citation>
    <scope>NUCLEOTIDE SEQUENCE [LARGE SCALE GENOMIC DNA]</scope>
    <source>
        <strain evidence="4">Intl2013</strain>
        <tissue evidence="4">Whole animal</tissue>
    </source>
</reference>
<sequence length="87" mass="9435">VFGDQSAALYGQDCLDKGSAKMTFGTGAFFLCNVGNSFNFKNNGMLYTVASAIDNEKVYAMESSICCAGKAVEWVVNKFNLESPLHF</sequence>
<keyword evidence="2" id="KW-0808">Transferase</keyword>
<comment type="caution">
    <text evidence="4">The sequence shown here is derived from an EMBL/GenBank/DDBJ whole genome shotgun (WGS) entry which is preliminary data.</text>
</comment>
<dbReference type="Proteomes" id="UP000078046">
    <property type="component" value="Unassembled WGS sequence"/>
</dbReference>
<dbReference type="InterPro" id="IPR043129">
    <property type="entry name" value="ATPase_NBD"/>
</dbReference>
<dbReference type="PANTHER" id="PTHR10196">
    <property type="entry name" value="SUGAR KINASE"/>
    <property type="match status" value="1"/>
</dbReference>
<dbReference type="SUPFAM" id="SSF53067">
    <property type="entry name" value="Actin-like ATPase domain"/>
    <property type="match status" value="1"/>
</dbReference>
<keyword evidence="3" id="KW-0418">Kinase</keyword>
<dbReference type="AlphaFoldDB" id="A0A177AQ39"/>